<dbReference type="Proteomes" id="UP000592820">
    <property type="component" value="Unassembled WGS sequence"/>
</dbReference>
<feature type="domain" description="Protein OrfX2/OrfX3/P47" evidence="3">
    <location>
        <begin position="3"/>
        <end position="303"/>
    </location>
</feature>
<dbReference type="AlphaFoldDB" id="A0A7W8P9I7"/>
<sequence>MNTNGWDTISVLDIKQVNAQLQKRLAELVMKFDTSWTDAFAGQFEAKGNFGPWSITGGSGADIYLTLPIRSGTLSQKNVTGKIIDISGMTVEVEVNLEWIPSSVTAGVTNLQFDLGAITPQGGQRKPGDIFVKNVSDPKKTGFGLDVGNGIANALLSNQDKISFIFAQTGIVNAQTATWLLPKRSTYSYHTPQGGSESYLAILSVTTDRDISQLNSNIDSGIVSSQYPLAFVISGDLFLQNAILPVLPGTFPHSNAGNFSYANGKISLVRSFDLDSIREGAIDYTPTIESLTIEIDANALNSSASGSCGLHLPHAYLSFSAVTNNVLVYNTTNQTFSFQKDPNPVSNSHNHVPWYDYLIGLGALGAAIIAIVLAAVESGLGDSLSGSKLAGSLSAAPASTVKWVGLDQVRIQNGELNDCLLFHSDVA</sequence>
<proteinExistence type="inferred from homology"/>
<evidence type="ECO:0000313" key="4">
    <source>
        <dbReference type="EMBL" id="MBB5405992.1"/>
    </source>
</evidence>
<evidence type="ECO:0000313" key="5">
    <source>
        <dbReference type="Proteomes" id="UP000592820"/>
    </source>
</evidence>
<keyword evidence="1" id="KW-0843">Virulence</keyword>
<name>A0A7W8P9I7_9BURK</name>
<dbReference type="EMBL" id="JACHDE010000054">
    <property type="protein sequence ID" value="MBB5405992.1"/>
    <property type="molecule type" value="Genomic_DNA"/>
</dbReference>
<reference evidence="4 5" key="1">
    <citation type="submission" date="2020-08" db="EMBL/GenBank/DDBJ databases">
        <title>Genomic Encyclopedia of Type Strains, Phase IV (KMG-V): Genome sequencing to study the core and pangenomes of soil and plant-associated prokaryotes.</title>
        <authorList>
            <person name="Whitman W."/>
        </authorList>
    </citation>
    <scope>NUCLEOTIDE SEQUENCE [LARGE SCALE GENOMIC DNA]</scope>
    <source>
        <strain evidence="4 5">JPY162</strain>
    </source>
</reference>
<protein>
    <recommendedName>
        <fullName evidence="3">Protein OrfX2/OrfX3/P47 domain-containing protein</fullName>
    </recommendedName>
</protein>
<comment type="caution">
    <text evidence="4">The sequence shown here is derived from an EMBL/GenBank/DDBJ whole genome shotgun (WGS) entry which is preliminary data.</text>
</comment>
<dbReference type="Pfam" id="PF06597">
    <property type="entry name" value="Clostridium_P47"/>
    <property type="match status" value="1"/>
</dbReference>
<gene>
    <name evidence="4" type="ORF">HDG41_008091</name>
</gene>
<evidence type="ECO:0000256" key="2">
    <source>
        <dbReference type="ARBA" id="ARBA00035010"/>
    </source>
</evidence>
<dbReference type="RefSeq" id="WP_018437557.1">
    <property type="nucleotide sequence ID" value="NZ_JACHDE010000054.1"/>
</dbReference>
<comment type="similarity">
    <text evidence="2">Belongs to the TULIP P47 family.</text>
</comment>
<accession>A0A7W8P9I7</accession>
<organism evidence="4 5">
    <name type="scientific">Paraburkholderia youngii</name>
    <dbReference type="NCBI Taxonomy" id="2782701"/>
    <lineage>
        <taxon>Bacteria</taxon>
        <taxon>Pseudomonadati</taxon>
        <taxon>Pseudomonadota</taxon>
        <taxon>Betaproteobacteria</taxon>
        <taxon>Burkholderiales</taxon>
        <taxon>Burkholderiaceae</taxon>
        <taxon>Paraburkholderia</taxon>
    </lineage>
</organism>
<evidence type="ECO:0000259" key="3">
    <source>
        <dbReference type="Pfam" id="PF06597"/>
    </source>
</evidence>
<dbReference type="InterPro" id="IPR010567">
    <property type="entry name" value="OrfX2/OrfX3/P47"/>
</dbReference>
<evidence type="ECO:0000256" key="1">
    <source>
        <dbReference type="ARBA" id="ARBA00023026"/>
    </source>
</evidence>